<keyword evidence="2 6" id="KW-0418">Kinase</keyword>
<feature type="binding site" evidence="6">
    <location>
        <position position="185"/>
    </location>
    <ligand>
        <name>NAD(+)</name>
        <dbReference type="ChEBI" id="CHEBI:57540"/>
    </ligand>
</feature>
<comment type="cofactor">
    <cofactor evidence="6">
        <name>a divalent metal cation</name>
        <dbReference type="ChEBI" id="CHEBI:60240"/>
    </cofactor>
</comment>
<dbReference type="KEGG" id="aji:C0Z10_05090"/>
<comment type="subcellular location">
    <subcellularLocation>
        <location evidence="6">Cytoplasm</location>
    </subcellularLocation>
</comment>
<dbReference type="Gene3D" id="3.40.50.10330">
    <property type="entry name" value="Probable inorganic polyphosphate/atp-NAD kinase, domain 1"/>
    <property type="match status" value="1"/>
</dbReference>
<dbReference type="NCBIfam" id="NF002892">
    <property type="entry name" value="PRK03372.1"/>
    <property type="match status" value="1"/>
</dbReference>
<feature type="binding site" evidence="6">
    <location>
        <begin position="80"/>
        <end position="81"/>
    </location>
    <ligand>
        <name>NAD(+)</name>
        <dbReference type="ChEBI" id="CHEBI:57540"/>
    </ligand>
</feature>
<feature type="active site" description="Proton acceptor" evidence="6">
    <location>
        <position position="80"/>
    </location>
</feature>
<evidence type="ECO:0000313" key="10">
    <source>
        <dbReference type="Proteomes" id="UP000285875"/>
    </source>
</evidence>
<keyword evidence="6" id="KW-0547">Nucleotide-binding</keyword>
<comment type="function">
    <text evidence="6">Involved in the regulation of the intracellular balance of NAD and NADP, and is a key enzyme in the biosynthesis of NADP. Catalyzes specifically the phosphorylation on 2'-hydroxyl of the adenosine moiety of NAD to yield NADP.</text>
</comment>
<dbReference type="GO" id="GO:0019674">
    <property type="term" value="P:NAD+ metabolic process"/>
    <property type="evidence" value="ECO:0007669"/>
    <property type="project" value="InterPro"/>
</dbReference>
<evidence type="ECO:0000313" key="8">
    <source>
        <dbReference type="EMBL" id="VEI02848.1"/>
    </source>
</evidence>
<evidence type="ECO:0000256" key="5">
    <source>
        <dbReference type="ARBA" id="ARBA00047925"/>
    </source>
</evidence>
<evidence type="ECO:0000256" key="3">
    <source>
        <dbReference type="ARBA" id="ARBA00022857"/>
    </source>
</evidence>
<evidence type="ECO:0000256" key="6">
    <source>
        <dbReference type="HAMAP-Rule" id="MF_00361"/>
    </source>
</evidence>
<dbReference type="PANTHER" id="PTHR20275">
    <property type="entry name" value="NAD KINASE"/>
    <property type="match status" value="1"/>
</dbReference>
<organism evidence="8 9">
    <name type="scientific">Acidipropionibacterium jensenii</name>
    <dbReference type="NCBI Taxonomy" id="1749"/>
    <lineage>
        <taxon>Bacteria</taxon>
        <taxon>Bacillati</taxon>
        <taxon>Actinomycetota</taxon>
        <taxon>Actinomycetes</taxon>
        <taxon>Propionibacteriales</taxon>
        <taxon>Propionibacteriaceae</taxon>
        <taxon>Acidipropionibacterium</taxon>
    </lineage>
</organism>
<gene>
    <name evidence="8" type="primary">ppnK</name>
    <name evidence="6" type="synonym">nadK</name>
    <name evidence="7" type="ORF">C0Z10_05090</name>
    <name evidence="8" type="ORF">NCTC13652_01037</name>
</gene>
<protein>
    <recommendedName>
        <fullName evidence="6">NAD kinase</fullName>
        <ecNumber evidence="6">2.7.1.23</ecNumber>
    </recommendedName>
    <alternativeName>
        <fullName evidence="6">ATP-dependent NAD kinase</fullName>
    </alternativeName>
</protein>
<keyword evidence="6" id="KW-0067">ATP-binding</keyword>
<dbReference type="AlphaFoldDB" id="A0A3S4WWB1"/>
<dbReference type="STRING" id="1122997.GCA_000425285_02089"/>
<feature type="binding site" evidence="6">
    <location>
        <begin position="196"/>
        <end position="201"/>
    </location>
    <ligand>
        <name>NAD(+)</name>
        <dbReference type="ChEBI" id="CHEBI:57540"/>
    </ligand>
</feature>
<dbReference type="OrthoDB" id="9774737at2"/>
<keyword evidence="3 6" id="KW-0521">NADP</keyword>
<proteinExistence type="inferred from homology"/>
<evidence type="ECO:0000313" key="7">
    <source>
        <dbReference type="EMBL" id="AZZ39226.1"/>
    </source>
</evidence>
<accession>A0A3S4WWB1</accession>
<reference evidence="7" key="3">
    <citation type="journal article" date="2019" name="Microorganisms">
        <title>Red-Brown Pigmentation of Acidipropionibacterium jensenii Is Tied to Haemolytic Activity and cyl-Like Gene Cluster.</title>
        <authorList>
            <person name="Deptula P."/>
            <person name="Loivamaa I."/>
            <person name="Smolander O.P."/>
            <person name="Laine P."/>
            <person name="Roberts R.J."/>
            <person name="Piironen V."/>
            <person name="Paulin L."/>
            <person name="Savijoki K."/>
            <person name="Auvinen P."/>
            <person name="Varmanen P."/>
        </authorList>
    </citation>
    <scope>NUCLEOTIDE SEQUENCE</scope>
    <source>
        <strain evidence="7">JS280</strain>
    </source>
</reference>
<dbReference type="HAMAP" id="MF_00361">
    <property type="entry name" value="NAD_kinase"/>
    <property type="match status" value="1"/>
</dbReference>
<reference evidence="8 9" key="2">
    <citation type="submission" date="2018-12" db="EMBL/GenBank/DDBJ databases">
        <authorList>
            <consortium name="Pathogen Informatics"/>
        </authorList>
    </citation>
    <scope>NUCLEOTIDE SEQUENCE [LARGE SCALE GENOMIC DNA]</scope>
    <source>
        <strain evidence="8 9">NCTC13652</strain>
    </source>
</reference>
<dbReference type="Pfam" id="PF20143">
    <property type="entry name" value="NAD_kinase_C"/>
    <property type="match status" value="1"/>
</dbReference>
<comment type="caution">
    <text evidence="6">Lacks conserved residue(s) required for the propagation of feature annotation.</text>
</comment>
<evidence type="ECO:0000256" key="1">
    <source>
        <dbReference type="ARBA" id="ARBA00022679"/>
    </source>
</evidence>
<dbReference type="InterPro" id="IPR017437">
    <property type="entry name" value="ATP-NAD_kinase_PpnK-typ_C"/>
</dbReference>
<feature type="binding site" evidence="6">
    <location>
        <begin position="155"/>
        <end position="156"/>
    </location>
    <ligand>
        <name>NAD(+)</name>
        <dbReference type="ChEBI" id="CHEBI:57540"/>
    </ligand>
</feature>
<dbReference type="EMBL" id="CP025570">
    <property type="protein sequence ID" value="AZZ39226.1"/>
    <property type="molecule type" value="Genomic_DNA"/>
</dbReference>
<dbReference type="GO" id="GO:0005737">
    <property type="term" value="C:cytoplasm"/>
    <property type="evidence" value="ECO:0007669"/>
    <property type="project" value="UniProtKB-SubCell"/>
</dbReference>
<feature type="binding site" evidence="6">
    <location>
        <position position="166"/>
    </location>
    <ligand>
        <name>NAD(+)</name>
        <dbReference type="ChEBI" id="CHEBI:57540"/>
    </ligand>
</feature>
<dbReference type="InterPro" id="IPR002504">
    <property type="entry name" value="NADK"/>
</dbReference>
<sequence length="310" mass="34296">MGTVRVSDRSRAVVVLSHAYRQEAFDAAAEFIRAMDERGIVCLVIDEQHAQLGARLPGVDLVNLSQRSHDIEAVVVFGGDGTILRAAEWSLPHQVPMLGVNLGHVGFLAELERSDMSTLVRKVCARDYTVEDRLVLDVRVLDHHGDQLWRSFAVNELSLEKAARRRMLDVLASIDELPVQRWSCDGVLVATPTGSTAYAFSAGGPVMWPDLDAMLMLPLCAHALFARPMVLSPEARVDLDLQPAGSDSGVLWCDGRRSFDLMPGRRITVTRHPQRLRIARLAEQPFTSRLVKKFALPVEGWRQSEGDTGA</sequence>
<dbReference type="SUPFAM" id="SSF111331">
    <property type="entry name" value="NAD kinase/diacylglycerol kinase-like"/>
    <property type="match status" value="1"/>
</dbReference>
<feature type="binding site" evidence="6">
    <location>
        <position position="85"/>
    </location>
    <ligand>
        <name>NAD(+)</name>
        <dbReference type="ChEBI" id="CHEBI:57540"/>
    </ligand>
</feature>
<evidence type="ECO:0000256" key="4">
    <source>
        <dbReference type="ARBA" id="ARBA00023027"/>
    </source>
</evidence>
<keyword evidence="4 6" id="KW-0520">NAD</keyword>
<dbReference type="GO" id="GO:0005524">
    <property type="term" value="F:ATP binding"/>
    <property type="evidence" value="ECO:0007669"/>
    <property type="project" value="UniProtKB-KW"/>
</dbReference>
<comment type="catalytic activity">
    <reaction evidence="5 6">
        <text>NAD(+) + ATP = ADP + NADP(+) + H(+)</text>
        <dbReference type="Rhea" id="RHEA:18629"/>
        <dbReference type="ChEBI" id="CHEBI:15378"/>
        <dbReference type="ChEBI" id="CHEBI:30616"/>
        <dbReference type="ChEBI" id="CHEBI:57540"/>
        <dbReference type="ChEBI" id="CHEBI:58349"/>
        <dbReference type="ChEBI" id="CHEBI:456216"/>
        <dbReference type="EC" id="2.7.1.23"/>
    </reaction>
</comment>
<dbReference type="GO" id="GO:0003951">
    <property type="term" value="F:NAD+ kinase activity"/>
    <property type="evidence" value="ECO:0007669"/>
    <property type="project" value="UniProtKB-UniRule"/>
</dbReference>
<dbReference type="GO" id="GO:0051287">
    <property type="term" value="F:NAD binding"/>
    <property type="evidence" value="ECO:0007669"/>
    <property type="project" value="UniProtKB-ARBA"/>
</dbReference>
<dbReference type="GO" id="GO:0006741">
    <property type="term" value="P:NADP+ biosynthetic process"/>
    <property type="evidence" value="ECO:0007669"/>
    <property type="project" value="UniProtKB-UniRule"/>
</dbReference>
<dbReference type="Proteomes" id="UP000277858">
    <property type="component" value="Chromosome"/>
</dbReference>
<name>A0A3S4WWB1_9ACTN</name>
<keyword evidence="9" id="KW-1185">Reference proteome</keyword>
<dbReference type="Gene3D" id="2.60.200.30">
    <property type="entry name" value="Probable inorganic polyphosphate/atp-NAD kinase, domain 2"/>
    <property type="match status" value="1"/>
</dbReference>
<evidence type="ECO:0000256" key="2">
    <source>
        <dbReference type="ARBA" id="ARBA00022777"/>
    </source>
</evidence>
<dbReference type="EMBL" id="LR134473">
    <property type="protein sequence ID" value="VEI02848.1"/>
    <property type="molecule type" value="Genomic_DNA"/>
</dbReference>
<evidence type="ECO:0000313" key="9">
    <source>
        <dbReference type="Proteomes" id="UP000277858"/>
    </source>
</evidence>
<dbReference type="Pfam" id="PF01513">
    <property type="entry name" value="NAD_kinase"/>
    <property type="match status" value="1"/>
</dbReference>
<dbReference type="EC" id="2.7.1.23" evidence="6"/>
<comment type="similarity">
    <text evidence="6">Belongs to the NAD kinase family.</text>
</comment>
<reference evidence="10" key="1">
    <citation type="submission" date="2017-12" db="EMBL/GenBank/DDBJ databases">
        <title>Whole genome sequencing of Acidipropionibacterium jensenii strains JS279 and JS280.</title>
        <authorList>
            <person name="Deptula P."/>
            <person name="Laine P."/>
            <person name="Smolander O.-P."/>
            <person name="Paulin L."/>
            <person name="Auvinen P."/>
            <person name="Varmanen P."/>
        </authorList>
    </citation>
    <scope>NUCLEOTIDE SEQUENCE [LARGE SCALE GENOMIC DNA]</scope>
    <source>
        <strain evidence="10">JS280</strain>
    </source>
</reference>
<dbReference type="PANTHER" id="PTHR20275:SF0">
    <property type="entry name" value="NAD KINASE"/>
    <property type="match status" value="1"/>
</dbReference>
<dbReference type="Proteomes" id="UP000285875">
    <property type="component" value="Chromosome"/>
</dbReference>
<dbReference type="InterPro" id="IPR016064">
    <property type="entry name" value="NAD/diacylglycerol_kinase_sf"/>
</dbReference>
<dbReference type="InterPro" id="IPR017438">
    <property type="entry name" value="ATP-NAD_kinase_N"/>
</dbReference>
<keyword evidence="1 6" id="KW-0808">Transferase</keyword>
<dbReference type="GO" id="GO:0046872">
    <property type="term" value="F:metal ion binding"/>
    <property type="evidence" value="ECO:0007669"/>
    <property type="project" value="UniProtKB-UniRule"/>
</dbReference>
<dbReference type="RefSeq" id="WP_028703536.1">
    <property type="nucleotide sequence ID" value="NZ_CP025570.1"/>
</dbReference>
<keyword evidence="6" id="KW-0963">Cytoplasm</keyword>